<evidence type="ECO:0000313" key="2">
    <source>
        <dbReference type="EMBL" id="KZP31194.1"/>
    </source>
</evidence>
<gene>
    <name evidence="2" type="ORF">FIBSPDRAFT_849693</name>
</gene>
<evidence type="ECO:0000313" key="3">
    <source>
        <dbReference type="Proteomes" id="UP000076532"/>
    </source>
</evidence>
<proteinExistence type="predicted"/>
<reference evidence="2 3" key="1">
    <citation type="journal article" date="2016" name="Mol. Biol. Evol.">
        <title>Comparative Genomics of Early-Diverging Mushroom-Forming Fungi Provides Insights into the Origins of Lignocellulose Decay Capabilities.</title>
        <authorList>
            <person name="Nagy L.G."/>
            <person name="Riley R."/>
            <person name="Tritt A."/>
            <person name="Adam C."/>
            <person name="Daum C."/>
            <person name="Floudas D."/>
            <person name="Sun H."/>
            <person name="Yadav J.S."/>
            <person name="Pangilinan J."/>
            <person name="Larsson K.H."/>
            <person name="Matsuura K."/>
            <person name="Barry K."/>
            <person name="Labutti K."/>
            <person name="Kuo R."/>
            <person name="Ohm R.A."/>
            <person name="Bhattacharya S.S."/>
            <person name="Shirouzu T."/>
            <person name="Yoshinaga Y."/>
            <person name="Martin F.M."/>
            <person name="Grigoriev I.V."/>
            <person name="Hibbett D.S."/>
        </authorList>
    </citation>
    <scope>NUCLEOTIDE SEQUENCE [LARGE SCALE GENOMIC DNA]</scope>
    <source>
        <strain evidence="2 3">CBS 109695</strain>
    </source>
</reference>
<dbReference type="Proteomes" id="UP000076532">
    <property type="component" value="Unassembled WGS sequence"/>
</dbReference>
<dbReference type="EMBL" id="KV417490">
    <property type="protein sequence ID" value="KZP31194.1"/>
    <property type="molecule type" value="Genomic_DNA"/>
</dbReference>
<protein>
    <submittedName>
        <fullName evidence="2">DUF1764-domain-containing protein</fullName>
    </submittedName>
</protein>
<name>A0A166U0U5_9AGAM</name>
<dbReference type="Pfam" id="PF08576">
    <property type="entry name" value="DUF1764"/>
    <property type="match status" value="1"/>
</dbReference>
<sequence length="168" mass="18225">MPKSEIDDIFSSKPKAKHSEAIAPSPSTSSVQKKKKKKKKQVADADQPAGHSVNPTTKKRSIPETVIDPSIQILAAKQPVTKKRSAPQTVIDPSTRIPAAKRAKKIPSQKLPSDIAGKEAEEAFKDSRGSGPRRKTDEGFSIFKEAELGIRDEGGDTPLCPFDCQCCF</sequence>
<keyword evidence="3" id="KW-1185">Reference proteome</keyword>
<dbReference type="OrthoDB" id="20835at2759"/>
<dbReference type="InterPro" id="IPR013885">
    <property type="entry name" value="DUF1764_euk"/>
</dbReference>
<evidence type="ECO:0000256" key="1">
    <source>
        <dbReference type="SAM" id="MobiDB-lite"/>
    </source>
</evidence>
<accession>A0A166U0U5</accession>
<dbReference type="PANTHER" id="PTHR34066:SF1">
    <property type="entry name" value="DUF1764 FAMILY PROTEIN"/>
    <property type="match status" value="1"/>
</dbReference>
<organism evidence="2 3">
    <name type="scientific">Athelia psychrophila</name>
    <dbReference type="NCBI Taxonomy" id="1759441"/>
    <lineage>
        <taxon>Eukaryota</taxon>
        <taxon>Fungi</taxon>
        <taxon>Dikarya</taxon>
        <taxon>Basidiomycota</taxon>
        <taxon>Agaricomycotina</taxon>
        <taxon>Agaricomycetes</taxon>
        <taxon>Agaricomycetidae</taxon>
        <taxon>Atheliales</taxon>
        <taxon>Atheliaceae</taxon>
        <taxon>Athelia</taxon>
    </lineage>
</organism>
<feature type="region of interest" description="Disordered" evidence="1">
    <location>
        <begin position="1"/>
        <end position="140"/>
    </location>
</feature>
<feature type="compositionally biased region" description="Basic and acidic residues" evidence="1">
    <location>
        <begin position="116"/>
        <end position="140"/>
    </location>
</feature>
<dbReference type="AlphaFoldDB" id="A0A166U0U5"/>
<dbReference type="PANTHER" id="PTHR34066">
    <property type="entry name" value="GROWTH FACTOR 2"/>
    <property type="match status" value="1"/>
</dbReference>